<evidence type="ECO:0000313" key="7">
    <source>
        <dbReference type="EMBL" id="OAF69204.1"/>
    </source>
</evidence>
<organism evidence="7 8">
    <name type="scientific">Intoshia linei</name>
    <dbReference type="NCBI Taxonomy" id="1819745"/>
    <lineage>
        <taxon>Eukaryota</taxon>
        <taxon>Metazoa</taxon>
        <taxon>Spiralia</taxon>
        <taxon>Lophotrochozoa</taxon>
        <taxon>Mesozoa</taxon>
        <taxon>Orthonectida</taxon>
        <taxon>Rhopaluridae</taxon>
        <taxon>Intoshia</taxon>
    </lineage>
</organism>
<comment type="caution">
    <text evidence="7">The sequence shown here is derived from an EMBL/GenBank/DDBJ whole genome shotgun (WGS) entry which is preliminary data.</text>
</comment>
<evidence type="ECO:0000256" key="1">
    <source>
        <dbReference type="ARBA" id="ARBA00010800"/>
    </source>
</evidence>
<dbReference type="PANTHER" id="PTHR48414:SF1">
    <property type="entry name" value="POP5 HOMOLOG, RIBONUCLEASE P_MRP SUBUNIT"/>
    <property type="match status" value="1"/>
</dbReference>
<accession>A0A177B702</accession>
<name>A0A177B702_9BILA</name>
<protein>
    <recommendedName>
        <fullName evidence="5 6">Ribonuclease P/MRP protein subunit POP5</fullName>
    </recommendedName>
</protein>
<dbReference type="Proteomes" id="UP000078046">
    <property type="component" value="Unassembled WGS sequence"/>
</dbReference>
<dbReference type="EMBL" id="LWCA01000319">
    <property type="protein sequence ID" value="OAF69204.1"/>
    <property type="molecule type" value="Genomic_DNA"/>
</dbReference>
<dbReference type="SUPFAM" id="SSF160350">
    <property type="entry name" value="Rnp2-like"/>
    <property type="match status" value="1"/>
</dbReference>
<dbReference type="GO" id="GO:0005730">
    <property type="term" value="C:nucleolus"/>
    <property type="evidence" value="ECO:0007669"/>
    <property type="project" value="UniProtKB-SubCell"/>
</dbReference>
<evidence type="ECO:0000256" key="4">
    <source>
        <dbReference type="ARBA" id="ARBA00023242"/>
    </source>
</evidence>
<evidence type="ECO:0000313" key="8">
    <source>
        <dbReference type="Proteomes" id="UP000078046"/>
    </source>
</evidence>
<evidence type="ECO:0000256" key="3">
    <source>
        <dbReference type="ARBA" id="ARBA00022694"/>
    </source>
</evidence>
<dbReference type="Pfam" id="PF01900">
    <property type="entry name" value="RNase_P_Rpp14"/>
    <property type="match status" value="1"/>
</dbReference>
<dbReference type="InterPro" id="IPR038085">
    <property type="entry name" value="Rnp2-like_sf"/>
</dbReference>
<comment type="similarity">
    <text evidence="1 6">Belongs to the eukaryotic/archaeal RNase P protein component 2 family.</text>
</comment>
<keyword evidence="4 6" id="KW-0539">Nucleus</keyword>
<dbReference type="PIRSF" id="PIRSF023803">
    <property type="entry name" value="Ribonuclease_P_prd"/>
    <property type="match status" value="1"/>
</dbReference>
<dbReference type="InterPro" id="IPR002759">
    <property type="entry name" value="Pop5/Rpp14/Rnp2-like"/>
</dbReference>
<comment type="subcellular location">
    <subcellularLocation>
        <location evidence="6">Nucleus</location>
        <location evidence="6">Nucleolus</location>
    </subcellularLocation>
</comment>
<dbReference type="GO" id="GO:0030677">
    <property type="term" value="C:ribonuclease P complex"/>
    <property type="evidence" value="ECO:0007669"/>
    <property type="project" value="InterPro"/>
</dbReference>
<dbReference type="InterPro" id="IPR016819">
    <property type="entry name" value="RNase_P/MRP_POP5"/>
</dbReference>
<gene>
    <name evidence="7" type="ORF">A3Q56_03047</name>
</gene>
<dbReference type="AlphaFoldDB" id="A0A177B702"/>
<keyword evidence="8" id="KW-1185">Reference proteome</keyword>
<keyword evidence="3 6" id="KW-0819">tRNA processing</keyword>
<evidence type="ECO:0000256" key="5">
    <source>
        <dbReference type="ARBA" id="ARBA00044198"/>
    </source>
</evidence>
<dbReference type="GO" id="GO:0006364">
    <property type="term" value="P:rRNA processing"/>
    <property type="evidence" value="ECO:0007669"/>
    <property type="project" value="UniProtKB-KW"/>
</dbReference>
<sequence>MVRLKKRYFLCNFRECKQNVKIRKDDLLKSLKYDIRQRFGIATLVQMNNLHVKYFNQETNTLIIACPRSHSNELEQVLTNFIMDSTNLKIKVIHISGTIRSSEKKLILYIKNSLRRAYYFSNCEEEKRSILEQMESIF</sequence>
<dbReference type="GO" id="GO:0001682">
    <property type="term" value="P:tRNA 5'-leader removal"/>
    <property type="evidence" value="ECO:0007669"/>
    <property type="project" value="InterPro"/>
</dbReference>
<evidence type="ECO:0000256" key="6">
    <source>
        <dbReference type="PIRNR" id="PIRNR023803"/>
    </source>
</evidence>
<keyword evidence="2" id="KW-0698">rRNA processing</keyword>
<dbReference type="GO" id="GO:0033204">
    <property type="term" value="F:ribonuclease P RNA binding"/>
    <property type="evidence" value="ECO:0007669"/>
    <property type="project" value="InterPro"/>
</dbReference>
<dbReference type="PANTHER" id="PTHR48414">
    <property type="entry name" value="POP5 HOMOLOG, RIBONUCLEASE P_MRP SUBUNIT"/>
    <property type="match status" value="1"/>
</dbReference>
<dbReference type="Gene3D" id="3.30.70.3250">
    <property type="entry name" value="Ribonuclease P, Pop5 subunit"/>
    <property type="match status" value="1"/>
</dbReference>
<comment type="function">
    <text evidence="6">Component of ribonuclease P, a protein complex that generates mature tRNA molecules by cleaving their 5'-ends.</text>
</comment>
<evidence type="ECO:0000256" key="2">
    <source>
        <dbReference type="ARBA" id="ARBA00022552"/>
    </source>
</evidence>
<dbReference type="OrthoDB" id="24745at2759"/>
<reference evidence="7 8" key="1">
    <citation type="submission" date="2016-04" db="EMBL/GenBank/DDBJ databases">
        <title>The genome of Intoshia linei affirms orthonectids as highly simplified spiralians.</title>
        <authorList>
            <person name="Mikhailov K.V."/>
            <person name="Slusarev G.S."/>
            <person name="Nikitin M.A."/>
            <person name="Logacheva M.D."/>
            <person name="Penin A."/>
            <person name="Aleoshin V."/>
            <person name="Panchin Y.V."/>
        </authorList>
    </citation>
    <scope>NUCLEOTIDE SEQUENCE [LARGE SCALE GENOMIC DNA]</scope>
    <source>
        <strain evidence="7">Intl2013</strain>
        <tissue evidence="7">Whole animal</tissue>
    </source>
</reference>
<proteinExistence type="inferred from homology"/>